<reference evidence="2" key="1">
    <citation type="submission" date="2021-06" db="EMBL/GenBank/DDBJ databases">
        <title>44 bacteria genomes isolated from Dapeng, Shenzhen.</title>
        <authorList>
            <person name="Zheng W."/>
            <person name="Yu S."/>
            <person name="Huang Y."/>
        </authorList>
    </citation>
    <scope>NUCLEOTIDE SEQUENCE</scope>
    <source>
        <strain evidence="2">DP5N28-2</strain>
    </source>
</reference>
<feature type="region of interest" description="Disordered" evidence="1">
    <location>
        <begin position="22"/>
        <end position="42"/>
    </location>
</feature>
<evidence type="ECO:0000313" key="2">
    <source>
        <dbReference type="EMBL" id="MBY5958738.1"/>
    </source>
</evidence>
<protein>
    <submittedName>
        <fullName evidence="2">BNR repeat-containing protein</fullName>
    </submittedName>
</protein>
<dbReference type="Proteomes" id="UP000753961">
    <property type="component" value="Unassembled WGS sequence"/>
</dbReference>
<sequence length="503" mass="57669">MRLLHLLLLITHLIIFSCSSLKSGSKENSSSKDHEQTENKLTNRVVQSENHFEVYTHNLENTRMDGYRGIWFELGQKFDYGDKYSGGLGTYTAKHVPLAVYAPKVDQTFFVYGGTPSDTSRHLLCMIGVYDHKSGMVAQPTVVCDKQGVIDPHDNPSVMIDDEGYIWVFVSGRGKKRPGFKYRSREPFSIDNFEKVTEEEMTYPQPWNTKSGLLHLFTKYTGVRQLYWEHSQNGMQWSDDQLLAAIPQEPGEKSGHYQISATWQGKRVGTFFNRHPQGNVDQRTDLYYLQTDDLGNVWTDAAGNKIDIPVIDPQTTALVKDFYTEGKNIYLKDMGFTKQGHPVGLFIKSNGHEPGPENAPYEWFIAQWNGKKWDMSEVTTSDHNYDMGSLYLAPDRWRVVGPTTSAAESPQPWGVGGEVVIWTSTDQGKTWEEESQITHQSRFNHSYVRRPFNFKPPFCFFWSDGDPHQFSSSTIYFGDFEGQVWKLPGHMNQEWMVPEKVVE</sequence>
<dbReference type="SUPFAM" id="SSF50939">
    <property type="entry name" value="Sialidases"/>
    <property type="match status" value="1"/>
</dbReference>
<dbReference type="Pfam" id="PF15892">
    <property type="entry name" value="BNR_4"/>
    <property type="match status" value="1"/>
</dbReference>
<dbReference type="AlphaFoldDB" id="A0A953LAI3"/>
<name>A0A953LAI3_9BACT</name>
<evidence type="ECO:0000313" key="3">
    <source>
        <dbReference type="Proteomes" id="UP000753961"/>
    </source>
</evidence>
<dbReference type="RefSeq" id="WP_222580278.1">
    <property type="nucleotide sequence ID" value="NZ_JAHVHU010000010.1"/>
</dbReference>
<proteinExistence type="predicted"/>
<organism evidence="2 3">
    <name type="scientific">Membranihabitans marinus</name>
    <dbReference type="NCBI Taxonomy" id="1227546"/>
    <lineage>
        <taxon>Bacteria</taxon>
        <taxon>Pseudomonadati</taxon>
        <taxon>Bacteroidota</taxon>
        <taxon>Saprospiria</taxon>
        <taxon>Saprospirales</taxon>
        <taxon>Saprospiraceae</taxon>
        <taxon>Membranihabitans</taxon>
    </lineage>
</organism>
<accession>A0A953LAI3</accession>
<evidence type="ECO:0000256" key="1">
    <source>
        <dbReference type="SAM" id="MobiDB-lite"/>
    </source>
</evidence>
<comment type="caution">
    <text evidence="2">The sequence shown here is derived from an EMBL/GenBank/DDBJ whole genome shotgun (WGS) entry which is preliminary data.</text>
</comment>
<dbReference type="PROSITE" id="PS51257">
    <property type="entry name" value="PROKAR_LIPOPROTEIN"/>
    <property type="match status" value="1"/>
</dbReference>
<dbReference type="InterPro" id="IPR036278">
    <property type="entry name" value="Sialidase_sf"/>
</dbReference>
<dbReference type="EMBL" id="JAHVHU010000010">
    <property type="protein sequence ID" value="MBY5958738.1"/>
    <property type="molecule type" value="Genomic_DNA"/>
</dbReference>
<gene>
    <name evidence="2" type="ORF">KUV50_11370</name>
</gene>
<feature type="compositionally biased region" description="Basic and acidic residues" evidence="1">
    <location>
        <begin position="29"/>
        <end position="38"/>
    </location>
</feature>
<keyword evidence="3" id="KW-1185">Reference proteome</keyword>